<sequence>MSTVAVSGFIEASAVDVWRLLTDPLSRAGRALAGPLELLTSGPFGPGTAWSEPRRRPDGAVLVEEFWVVEAIPPRRLVLCSPGDAVDHRITWTLRGAPRRHPGGTAVTVSLEALPSSASGRVVALLLGGLAARAVERALRGDLADLAAAVEGPTARAA</sequence>
<dbReference type="CDD" id="cd07812">
    <property type="entry name" value="SRPBCC"/>
    <property type="match status" value="1"/>
</dbReference>
<dbReference type="InterPro" id="IPR023393">
    <property type="entry name" value="START-like_dom_sf"/>
</dbReference>
<evidence type="ECO:0000313" key="2">
    <source>
        <dbReference type="EMBL" id="WUP49169.1"/>
    </source>
</evidence>
<evidence type="ECO:0000313" key="4">
    <source>
        <dbReference type="Proteomes" id="UP001432190"/>
    </source>
</evidence>
<proteinExistence type="predicted"/>
<dbReference type="InterPro" id="IPR019587">
    <property type="entry name" value="Polyketide_cyclase/dehydratase"/>
</dbReference>
<dbReference type="EMBL" id="RAQQ01000013">
    <property type="protein sequence ID" value="RKF25897.1"/>
    <property type="molecule type" value="Genomic_DNA"/>
</dbReference>
<gene>
    <name evidence="1" type="ORF">D7I43_19145</name>
    <name evidence="2" type="ORF">OG994_27040</name>
</gene>
<organism evidence="1 3">
    <name type="scientific">Micromonospora globbae</name>
    <dbReference type="NCBI Taxonomy" id="1894969"/>
    <lineage>
        <taxon>Bacteria</taxon>
        <taxon>Bacillati</taxon>
        <taxon>Actinomycetota</taxon>
        <taxon>Actinomycetes</taxon>
        <taxon>Micromonosporales</taxon>
        <taxon>Micromonosporaceae</taxon>
        <taxon>Micromonospora</taxon>
    </lineage>
</organism>
<dbReference type="RefSeq" id="WP_120329900.1">
    <property type="nucleotide sequence ID" value="NZ_CP108084.1"/>
</dbReference>
<name>A0A420F052_9ACTN</name>
<accession>A0A420F052</accession>
<dbReference type="SUPFAM" id="SSF55961">
    <property type="entry name" value="Bet v1-like"/>
    <property type="match status" value="1"/>
</dbReference>
<dbReference type="Pfam" id="PF10604">
    <property type="entry name" value="Polyketide_cyc2"/>
    <property type="match status" value="1"/>
</dbReference>
<dbReference type="Proteomes" id="UP001432190">
    <property type="component" value="Chromosome"/>
</dbReference>
<reference evidence="2" key="2">
    <citation type="submission" date="2022-10" db="EMBL/GenBank/DDBJ databases">
        <title>The complete genomes of actinobacterial strains from the NBC collection.</title>
        <authorList>
            <person name="Joergensen T.S."/>
            <person name="Alvarez Arevalo M."/>
            <person name="Sterndorff E.B."/>
            <person name="Faurdal D."/>
            <person name="Vuksanovic O."/>
            <person name="Mourched A.-S."/>
            <person name="Charusanti P."/>
            <person name="Shaw S."/>
            <person name="Blin K."/>
            <person name="Weber T."/>
        </authorList>
    </citation>
    <scope>NUCLEOTIDE SEQUENCE</scope>
    <source>
        <strain evidence="2">NBC_00256</strain>
    </source>
</reference>
<keyword evidence="4" id="KW-1185">Reference proteome</keyword>
<reference evidence="1 3" key="1">
    <citation type="journal article" date="2018" name="Int. J. Syst. Evol. Microbiol.">
        <title>Micromonospora globbae sp. nov., an endophytic actinomycete isolated from roots of Globba winitii C. H. Wright.</title>
        <authorList>
            <person name="Kuncharoen N."/>
            <person name="Pittayakhajonwut P."/>
            <person name="Tanasupawat S."/>
        </authorList>
    </citation>
    <scope>NUCLEOTIDE SEQUENCE [LARGE SCALE GENOMIC DNA]</scope>
    <source>
        <strain evidence="1 3">WPS1-2</strain>
    </source>
</reference>
<dbReference type="Gene3D" id="3.30.530.20">
    <property type="match status" value="1"/>
</dbReference>
<dbReference type="AlphaFoldDB" id="A0A420F052"/>
<evidence type="ECO:0000313" key="1">
    <source>
        <dbReference type="EMBL" id="RKF25897.1"/>
    </source>
</evidence>
<dbReference type="OrthoDB" id="4773254at2"/>
<dbReference type="EMBL" id="CP108084">
    <property type="protein sequence ID" value="WUP49169.1"/>
    <property type="molecule type" value="Genomic_DNA"/>
</dbReference>
<dbReference type="Proteomes" id="UP000285744">
    <property type="component" value="Unassembled WGS sequence"/>
</dbReference>
<evidence type="ECO:0000313" key="3">
    <source>
        <dbReference type="Proteomes" id="UP000285744"/>
    </source>
</evidence>
<protein>
    <submittedName>
        <fullName evidence="1">SRPBCC family protein</fullName>
    </submittedName>
</protein>